<gene>
    <name evidence="1" type="ORF">HJG60_007764</name>
</gene>
<sequence>MVKGTGNSLHTLWNPRAAGQVAGVLGCAVHGAGVHPPRPRPLCRGVRPSFPTEPPTCRSSSQWPGVCLISRLLPSIVIGESLRAVHKALSQRARWSWPGLRALAGMGASSLLHLRKLSPQEVWEGCQVGLASRRVSRASVSKMSEPLGHCFSTRDNSVPQGTSGNVWRQSWFSQLAGEGCGSTGIW</sequence>
<dbReference type="PROSITE" id="PS51257">
    <property type="entry name" value="PROKAR_LIPOPROTEIN"/>
    <property type="match status" value="1"/>
</dbReference>
<proteinExistence type="predicted"/>
<name>A0A834BN52_9CHIR</name>
<comment type="caution">
    <text evidence="1">The sequence shown here is derived from an EMBL/GenBank/DDBJ whole genome shotgun (WGS) entry which is preliminary data.</text>
</comment>
<organism evidence="1 2">
    <name type="scientific">Phyllostomus discolor</name>
    <name type="common">pale spear-nosed bat</name>
    <dbReference type="NCBI Taxonomy" id="89673"/>
    <lineage>
        <taxon>Eukaryota</taxon>
        <taxon>Metazoa</taxon>
        <taxon>Chordata</taxon>
        <taxon>Craniata</taxon>
        <taxon>Vertebrata</taxon>
        <taxon>Euteleostomi</taxon>
        <taxon>Mammalia</taxon>
        <taxon>Eutheria</taxon>
        <taxon>Laurasiatheria</taxon>
        <taxon>Chiroptera</taxon>
        <taxon>Yangochiroptera</taxon>
        <taxon>Phyllostomidae</taxon>
        <taxon>Phyllostominae</taxon>
        <taxon>Phyllostomus</taxon>
    </lineage>
</organism>
<evidence type="ECO:0000313" key="2">
    <source>
        <dbReference type="Proteomes" id="UP000664940"/>
    </source>
</evidence>
<dbReference type="EMBL" id="JABVXQ010000001">
    <property type="protein sequence ID" value="KAF6130786.1"/>
    <property type="molecule type" value="Genomic_DNA"/>
</dbReference>
<accession>A0A834BN52</accession>
<protein>
    <submittedName>
        <fullName evidence="1">Uncharacterized protein</fullName>
    </submittedName>
</protein>
<dbReference type="Proteomes" id="UP000664940">
    <property type="component" value="Unassembled WGS sequence"/>
</dbReference>
<reference evidence="1 2" key="1">
    <citation type="journal article" date="2020" name="Nature">
        <title>Six reference-quality genomes reveal evolution of bat adaptations.</title>
        <authorList>
            <person name="Jebb D."/>
            <person name="Huang Z."/>
            <person name="Pippel M."/>
            <person name="Hughes G.M."/>
            <person name="Lavrichenko K."/>
            <person name="Devanna P."/>
            <person name="Winkler S."/>
            <person name="Jermiin L.S."/>
            <person name="Skirmuntt E.C."/>
            <person name="Katzourakis A."/>
            <person name="Burkitt-Gray L."/>
            <person name="Ray D.A."/>
            <person name="Sullivan K.A.M."/>
            <person name="Roscito J.G."/>
            <person name="Kirilenko B.M."/>
            <person name="Davalos L.M."/>
            <person name="Corthals A.P."/>
            <person name="Power M.L."/>
            <person name="Jones G."/>
            <person name="Ransome R.D."/>
            <person name="Dechmann D.K.N."/>
            <person name="Locatelli A.G."/>
            <person name="Puechmaille S.J."/>
            <person name="Fedrigo O."/>
            <person name="Jarvis E.D."/>
            <person name="Hiller M."/>
            <person name="Vernes S.C."/>
            <person name="Myers E.W."/>
            <person name="Teeling E.C."/>
        </authorList>
    </citation>
    <scope>NUCLEOTIDE SEQUENCE [LARGE SCALE GENOMIC DNA]</scope>
    <source>
        <strain evidence="1">Bat1K_MPI-CBG_1</strain>
    </source>
</reference>
<evidence type="ECO:0000313" key="1">
    <source>
        <dbReference type="EMBL" id="KAF6130786.1"/>
    </source>
</evidence>
<dbReference type="AlphaFoldDB" id="A0A834BN52"/>